<feature type="transmembrane region" description="Helical" evidence="1">
    <location>
        <begin position="86"/>
        <end position="105"/>
    </location>
</feature>
<sequence length="275" mass="29625">MFGKPKHHNDNQPAETRSVRRLRARLDESHQLHALTTDPLLGAVRADRFRISVTRSMWLFLAIGLGFTTTGVQAFLAGKLTPADPLWWGAWLVEPALAGILITLLRWEAEMLSAGLDVEHKAVKRLKHVLLSATLITNVWSSLRPATGTVNAGNVFLHLVVPAVVYLIAEVMPVITHRCNQARDNALAAHQAPAAAPPAHPEVTAASPAPVAAVEPAAVVTAQARLRLPAQMVAALDAKTQDVRAQGRELTAQDVQDAVKVPADYAARIVRDLAA</sequence>
<gene>
    <name evidence="2" type="ORF">NZH93_49435</name>
</gene>
<feature type="transmembrane region" description="Helical" evidence="1">
    <location>
        <begin position="155"/>
        <end position="175"/>
    </location>
</feature>
<dbReference type="EMBL" id="JANYMP010000065">
    <property type="protein sequence ID" value="MCS7484902.1"/>
    <property type="molecule type" value="Genomic_DNA"/>
</dbReference>
<evidence type="ECO:0008006" key="4">
    <source>
        <dbReference type="Google" id="ProtNLM"/>
    </source>
</evidence>
<dbReference type="Proteomes" id="UP001141259">
    <property type="component" value="Unassembled WGS sequence"/>
</dbReference>
<dbReference type="AlphaFoldDB" id="A0A9X2VYT3"/>
<keyword evidence="1" id="KW-0472">Membrane</keyword>
<evidence type="ECO:0000313" key="3">
    <source>
        <dbReference type="Proteomes" id="UP001141259"/>
    </source>
</evidence>
<organism evidence="2 3">
    <name type="scientific">Umezawaea endophytica</name>
    <dbReference type="NCBI Taxonomy" id="1654476"/>
    <lineage>
        <taxon>Bacteria</taxon>
        <taxon>Bacillati</taxon>
        <taxon>Actinomycetota</taxon>
        <taxon>Actinomycetes</taxon>
        <taxon>Pseudonocardiales</taxon>
        <taxon>Pseudonocardiaceae</taxon>
        <taxon>Umezawaea</taxon>
    </lineage>
</organism>
<keyword evidence="1" id="KW-0812">Transmembrane</keyword>
<protein>
    <recommendedName>
        <fullName evidence="4">DUF2637 domain-containing protein</fullName>
    </recommendedName>
</protein>
<keyword evidence="3" id="KW-1185">Reference proteome</keyword>
<evidence type="ECO:0000313" key="2">
    <source>
        <dbReference type="EMBL" id="MCS7484902.1"/>
    </source>
</evidence>
<evidence type="ECO:0000256" key="1">
    <source>
        <dbReference type="SAM" id="Phobius"/>
    </source>
</evidence>
<proteinExistence type="predicted"/>
<keyword evidence="1" id="KW-1133">Transmembrane helix</keyword>
<accession>A0A9X2VYT3</accession>
<reference evidence="2" key="1">
    <citation type="submission" date="2022-08" db="EMBL/GenBank/DDBJ databases">
        <authorList>
            <person name="Tistechok S."/>
            <person name="Samborskyy M."/>
            <person name="Roman I."/>
        </authorList>
    </citation>
    <scope>NUCLEOTIDE SEQUENCE</scope>
    <source>
        <strain evidence="2">DSM 103496</strain>
    </source>
</reference>
<feature type="transmembrane region" description="Helical" evidence="1">
    <location>
        <begin position="126"/>
        <end position="143"/>
    </location>
</feature>
<feature type="transmembrane region" description="Helical" evidence="1">
    <location>
        <begin position="58"/>
        <end position="80"/>
    </location>
</feature>
<comment type="caution">
    <text evidence="2">The sequence shown here is derived from an EMBL/GenBank/DDBJ whole genome shotgun (WGS) entry which is preliminary data.</text>
</comment>
<name>A0A9X2VYT3_9PSEU</name>
<dbReference type="RefSeq" id="WP_259630344.1">
    <property type="nucleotide sequence ID" value="NZ_JANYMP010000065.1"/>
</dbReference>